<proteinExistence type="predicted"/>
<dbReference type="PROSITE" id="PS51318">
    <property type="entry name" value="TAT"/>
    <property type="match status" value="1"/>
</dbReference>
<gene>
    <name evidence="3" type="ORF">MW290_26315</name>
</gene>
<dbReference type="NCBIfam" id="TIGR00787">
    <property type="entry name" value="dctP"/>
    <property type="match status" value="1"/>
</dbReference>
<dbReference type="CDD" id="cd13679">
    <property type="entry name" value="PBP2_TRAP_YiaO_like"/>
    <property type="match status" value="1"/>
</dbReference>
<dbReference type="PANTHER" id="PTHR33376">
    <property type="match status" value="1"/>
</dbReference>
<accession>A0ABY4S8W6</accession>
<evidence type="ECO:0000313" key="4">
    <source>
        <dbReference type="Proteomes" id="UP001056201"/>
    </source>
</evidence>
<keyword evidence="4" id="KW-1185">Reference proteome</keyword>
<dbReference type="InterPro" id="IPR038404">
    <property type="entry name" value="TRAP_DctP_sf"/>
</dbReference>
<name>A0ABY4S8W6_AQUTE</name>
<dbReference type="Pfam" id="PF03480">
    <property type="entry name" value="DctP"/>
    <property type="match status" value="1"/>
</dbReference>
<dbReference type="RefSeq" id="WP_250197304.1">
    <property type="nucleotide sequence ID" value="NZ_CP097636.1"/>
</dbReference>
<dbReference type="PIRSF" id="PIRSF006470">
    <property type="entry name" value="DctB"/>
    <property type="match status" value="1"/>
</dbReference>
<feature type="signal peptide" evidence="2">
    <location>
        <begin position="1"/>
        <end position="27"/>
    </location>
</feature>
<protein>
    <submittedName>
        <fullName evidence="3">TRAP transporter substrate-binding protein</fullName>
    </submittedName>
</protein>
<evidence type="ECO:0000313" key="3">
    <source>
        <dbReference type="EMBL" id="URI09085.1"/>
    </source>
</evidence>
<feature type="chain" id="PRO_5045267740" evidence="2">
    <location>
        <begin position="28"/>
        <end position="332"/>
    </location>
</feature>
<dbReference type="InterPro" id="IPR004682">
    <property type="entry name" value="TRAP_DctP"/>
</dbReference>
<evidence type="ECO:0000256" key="1">
    <source>
        <dbReference type="ARBA" id="ARBA00022729"/>
    </source>
</evidence>
<dbReference type="InterPro" id="IPR006311">
    <property type="entry name" value="TAT_signal"/>
</dbReference>
<dbReference type="EMBL" id="CP097636">
    <property type="protein sequence ID" value="URI09085.1"/>
    <property type="molecule type" value="Genomic_DNA"/>
</dbReference>
<dbReference type="Gene3D" id="3.40.190.170">
    <property type="entry name" value="Bacterial extracellular solute-binding protein, family 7"/>
    <property type="match status" value="1"/>
</dbReference>
<dbReference type="PANTHER" id="PTHR33376:SF18">
    <property type="entry name" value="2,3-DIKETO-L-GULONATE-BINDING PERIPLASMIC PROTEIN YIAO"/>
    <property type="match status" value="1"/>
</dbReference>
<sequence>MSHTLTRRRLVVGTGAAALAAALPARAADPVKLKLAHSGQEAETQHRAAVEFARLVKERTQGSVLVTVYAASALGNDNSAISGMRGGTIDMVLSGNPYYSGIVPRLNVLDLPYLFDSADHAYKVLDGAVGQALLDEMGAHGMKGLSFLEVGFRNLSNARRAVRTPDDVKGLKLRTTPNPAHLQAFRLLGANPMPMPVAEVYPALESRAIDGQENSVSIIRNAKFYEVQKHLSITRHAYTAEPLVMNKKRFDGLAPAQQQAMVEAARLAATFHRELNRRGEAEDIAYLKANGMQVEEKVDAAPFRRVVAEPVRQAFAEKHGTQLLDDIDKVRA</sequence>
<evidence type="ECO:0000256" key="2">
    <source>
        <dbReference type="SAM" id="SignalP"/>
    </source>
</evidence>
<reference evidence="3" key="1">
    <citation type="submission" date="2022-05" db="EMBL/GenBank/DDBJ databases">
        <title>An RpoN-dependent PEP-CTERM gene is involved in floc formation of an Aquincola tertiaricarbonis strain.</title>
        <authorList>
            <person name="Qiu D."/>
            <person name="Xia M."/>
        </authorList>
    </citation>
    <scope>NUCLEOTIDE SEQUENCE</scope>
    <source>
        <strain evidence="3">RN12</strain>
    </source>
</reference>
<organism evidence="3 4">
    <name type="scientific">Aquincola tertiaricarbonis</name>
    <dbReference type="NCBI Taxonomy" id="391953"/>
    <lineage>
        <taxon>Bacteria</taxon>
        <taxon>Pseudomonadati</taxon>
        <taxon>Pseudomonadota</taxon>
        <taxon>Betaproteobacteria</taxon>
        <taxon>Burkholderiales</taxon>
        <taxon>Sphaerotilaceae</taxon>
        <taxon>Aquincola</taxon>
    </lineage>
</organism>
<dbReference type="NCBIfam" id="NF037995">
    <property type="entry name" value="TRAP_S1"/>
    <property type="match status" value="1"/>
</dbReference>
<dbReference type="InterPro" id="IPR018389">
    <property type="entry name" value="DctP_fam"/>
</dbReference>
<keyword evidence="1 2" id="KW-0732">Signal</keyword>
<dbReference type="Proteomes" id="UP001056201">
    <property type="component" value="Chromosome 2"/>
</dbReference>